<evidence type="ECO:0000256" key="4">
    <source>
        <dbReference type="ARBA" id="ARBA00022840"/>
    </source>
</evidence>
<reference evidence="7 8" key="1">
    <citation type="submission" date="2018-06" db="EMBL/GenBank/DDBJ databases">
        <title>Whole Genome Sequence of an efficient microsymbiont, Rhizobium tropici.</title>
        <authorList>
            <person name="Srinivasan R."/>
            <person name="Singh H.V."/>
            <person name="Srivastava R."/>
            <person name="Kumari B."/>
            <person name="Radhakrishna A."/>
        </authorList>
    </citation>
    <scope>NUCLEOTIDE SEQUENCE [LARGE SCALE GENOMIC DNA]</scope>
    <source>
        <strain evidence="7 8">IGFRI Rhizo-19</strain>
    </source>
</reference>
<dbReference type="SUPFAM" id="SSF52540">
    <property type="entry name" value="P-loop containing nucleoside triphosphate hydrolases"/>
    <property type="match status" value="1"/>
</dbReference>
<evidence type="ECO:0000259" key="6">
    <source>
        <dbReference type="PROSITE" id="PS50893"/>
    </source>
</evidence>
<dbReference type="RefSeq" id="WP_112345455.1">
    <property type="nucleotide sequence ID" value="NZ_QMKK01000058.1"/>
</dbReference>
<evidence type="ECO:0000313" key="8">
    <source>
        <dbReference type="Proteomes" id="UP000251205"/>
    </source>
</evidence>
<keyword evidence="4 7" id="KW-0067">ATP-binding</keyword>
<accession>A0A329Y2S7</accession>
<evidence type="ECO:0000256" key="5">
    <source>
        <dbReference type="ARBA" id="ARBA00022970"/>
    </source>
</evidence>
<evidence type="ECO:0000313" key="7">
    <source>
        <dbReference type="EMBL" id="RAX37753.1"/>
    </source>
</evidence>
<dbReference type="Proteomes" id="UP000251205">
    <property type="component" value="Unassembled WGS sequence"/>
</dbReference>
<dbReference type="GO" id="GO:0015807">
    <property type="term" value="P:L-amino acid transport"/>
    <property type="evidence" value="ECO:0007669"/>
    <property type="project" value="TreeGrafter"/>
</dbReference>
<dbReference type="PROSITE" id="PS50893">
    <property type="entry name" value="ABC_TRANSPORTER_2"/>
    <property type="match status" value="1"/>
</dbReference>
<evidence type="ECO:0000256" key="1">
    <source>
        <dbReference type="ARBA" id="ARBA00005417"/>
    </source>
</evidence>
<dbReference type="AlphaFoldDB" id="A0A329Y2S7"/>
<dbReference type="EMBL" id="QMKK01000058">
    <property type="protein sequence ID" value="RAX37753.1"/>
    <property type="molecule type" value="Genomic_DNA"/>
</dbReference>
<dbReference type="GO" id="GO:0015658">
    <property type="term" value="F:branched-chain amino acid transmembrane transporter activity"/>
    <property type="evidence" value="ECO:0007669"/>
    <property type="project" value="TreeGrafter"/>
</dbReference>
<proteinExistence type="inferred from homology"/>
<dbReference type="SMART" id="SM00382">
    <property type="entry name" value="AAA"/>
    <property type="match status" value="1"/>
</dbReference>
<evidence type="ECO:0000256" key="3">
    <source>
        <dbReference type="ARBA" id="ARBA00022741"/>
    </source>
</evidence>
<keyword evidence="2" id="KW-0813">Transport</keyword>
<gene>
    <name evidence="7" type="ORF">DQ393_30640</name>
</gene>
<protein>
    <submittedName>
        <fullName evidence="7">ABC transporter ATP-binding protein</fullName>
    </submittedName>
</protein>
<dbReference type="CDD" id="cd03224">
    <property type="entry name" value="ABC_TM1139_LivF_branched"/>
    <property type="match status" value="1"/>
</dbReference>
<dbReference type="Gene3D" id="3.40.50.300">
    <property type="entry name" value="P-loop containing nucleotide triphosphate hydrolases"/>
    <property type="match status" value="1"/>
</dbReference>
<dbReference type="GO" id="GO:0005524">
    <property type="term" value="F:ATP binding"/>
    <property type="evidence" value="ECO:0007669"/>
    <property type="project" value="UniProtKB-KW"/>
</dbReference>
<dbReference type="InterPro" id="IPR003593">
    <property type="entry name" value="AAA+_ATPase"/>
</dbReference>
<comment type="caution">
    <text evidence="7">The sequence shown here is derived from an EMBL/GenBank/DDBJ whole genome shotgun (WGS) entry which is preliminary data.</text>
</comment>
<dbReference type="InterPro" id="IPR003439">
    <property type="entry name" value="ABC_transporter-like_ATP-bd"/>
</dbReference>
<organism evidence="7 8">
    <name type="scientific">Rhizobium tropici</name>
    <dbReference type="NCBI Taxonomy" id="398"/>
    <lineage>
        <taxon>Bacteria</taxon>
        <taxon>Pseudomonadati</taxon>
        <taxon>Pseudomonadota</taxon>
        <taxon>Alphaproteobacteria</taxon>
        <taxon>Hyphomicrobiales</taxon>
        <taxon>Rhizobiaceae</taxon>
        <taxon>Rhizobium/Agrobacterium group</taxon>
        <taxon>Rhizobium</taxon>
    </lineage>
</organism>
<dbReference type="PANTHER" id="PTHR43820">
    <property type="entry name" value="HIGH-AFFINITY BRANCHED-CHAIN AMINO ACID TRANSPORT ATP-BINDING PROTEIN LIVF"/>
    <property type="match status" value="1"/>
</dbReference>
<keyword evidence="5" id="KW-0029">Amino-acid transport</keyword>
<dbReference type="Pfam" id="PF00005">
    <property type="entry name" value="ABC_tran"/>
    <property type="match status" value="1"/>
</dbReference>
<name>A0A329Y2S7_RHITR</name>
<keyword evidence="3" id="KW-0547">Nucleotide-binding</keyword>
<sequence>MISIADLRAAYGPLPVLFGFDLNVARGETLALIGANGAGKTTTFAVMTGRLKPQTGSVSVNGRDIAGLTPMEIVAHGLALVPEGRQLFPSLTVEENLLVGAHSRRSGGWNIERVYEIFPTVAEFRHRASMALSGGQQQLVAIGRALMSNPDVLLCDELSLGLSPAAVDIVYSALQKLRGEGLTTVIVEQDIARALSASDRFACMRHGQIVLSGASNSADRAEISNAYFGMH</sequence>
<evidence type="ECO:0000256" key="2">
    <source>
        <dbReference type="ARBA" id="ARBA00022448"/>
    </source>
</evidence>
<dbReference type="InterPro" id="IPR017871">
    <property type="entry name" value="ABC_transporter-like_CS"/>
</dbReference>
<dbReference type="PROSITE" id="PS00211">
    <property type="entry name" value="ABC_TRANSPORTER_1"/>
    <property type="match status" value="1"/>
</dbReference>
<dbReference type="PANTHER" id="PTHR43820:SF5">
    <property type="entry name" value="HIGH-AFFINITY BRANCHED-CHAIN AMINO ACID TRANSPORT ATP-BINDING PROTEIN"/>
    <property type="match status" value="1"/>
</dbReference>
<comment type="similarity">
    <text evidence="1">Belongs to the ABC transporter superfamily.</text>
</comment>
<dbReference type="GO" id="GO:0016887">
    <property type="term" value="F:ATP hydrolysis activity"/>
    <property type="evidence" value="ECO:0007669"/>
    <property type="project" value="InterPro"/>
</dbReference>
<dbReference type="InterPro" id="IPR027417">
    <property type="entry name" value="P-loop_NTPase"/>
</dbReference>
<feature type="domain" description="ABC transporter" evidence="6">
    <location>
        <begin position="2"/>
        <end position="231"/>
    </location>
</feature>
<dbReference type="OrthoDB" id="9776369at2"/>
<dbReference type="InterPro" id="IPR052156">
    <property type="entry name" value="BCAA_Transport_ATP-bd_LivF"/>
</dbReference>